<name>A0A0N4YUW1_NIPBR</name>
<organism evidence="4">
    <name type="scientific">Nippostrongylus brasiliensis</name>
    <name type="common">Rat hookworm</name>
    <dbReference type="NCBI Taxonomy" id="27835"/>
    <lineage>
        <taxon>Eukaryota</taxon>
        <taxon>Metazoa</taxon>
        <taxon>Ecdysozoa</taxon>
        <taxon>Nematoda</taxon>
        <taxon>Chromadorea</taxon>
        <taxon>Rhabditida</taxon>
        <taxon>Rhabditina</taxon>
        <taxon>Rhabditomorpha</taxon>
        <taxon>Strongyloidea</taxon>
        <taxon>Heligmosomidae</taxon>
        <taxon>Nippostrongylus</taxon>
    </lineage>
</organism>
<keyword evidence="1" id="KW-0732">Signal</keyword>
<dbReference type="Proteomes" id="UP000271162">
    <property type="component" value="Unassembled WGS sequence"/>
</dbReference>
<evidence type="ECO:0000256" key="1">
    <source>
        <dbReference type="SAM" id="SignalP"/>
    </source>
</evidence>
<reference evidence="4" key="1">
    <citation type="submission" date="2017-02" db="UniProtKB">
        <authorList>
            <consortium name="WormBaseParasite"/>
        </authorList>
    </citation>
    <scope>IDENTIFICATION</scope>
</reference>
<keyword evidence="3" id="KW-1185">Reference proteome</keyword>
<evidence type="ECO:0000313" key="4">
    <source>
        <dbReference type="WBParaSite" id="NBR_0002103301-mRNA-1"/>
    </source>
</evidence>
<reference evidence="2 3" key="2">
    <citation type="submission" date="2018-11" db="EMBL/GenBank/DDBJ databases">
        <authorList>
            <consortium name="Pathogen Informatics"/>
        </authorList>
    </citation>
    <scope>NUCLEOTIDE SEQUENCE [LARGE SCALE GENOMIC DNA]</scope>
</reference>
<protein>
    <submittedName>
        <fullName evidence="4">Secreted protein</fullName>
    </submittedName>
</protein>
<accession>A0A0N4YUW1</accession>
<gene>
    <name evidence="2" type="ORF">NBR_LOCUS21034</name>
</gene>
<sequence length="145" mass="16277">MIRVLAILAAYRAFTSATPAMPPPPTEPPCGHPLMKQMFEQIFNEENGWDVKTNCDAVPKATQLLKDYLNNNLQVSSPYDEKWSTANAPQHAGDGVRTLFHMIDESIDKLKDADKEREIGCATGGRMTNREERHKFESALVCLIE</sequence>
<dbReference type="WBParaSite" id="NBR_0002103301-mRNA-1">
    <property type="protein sequence ID" value="NBR_0002103301-mRNA-1"/>
    <property type="gene ID" value="NBR_0002103301"/>
</dbReference>
<evidence type="ECO:0000313" key="2">
    <source>
        <dbReference type="EMBL" id="VDL84772.1"/>
    </source>
</evidence>
<feature type="signal peptide" evidence="1">
    <location>
        <begin position="1"/>
        <end position="17"/>
    </location>
</feature>
<dbReference type="EMBL" id="UYSL01025821">
    <property type="protein sequence ID" value="VDL84772.1"/>
    <property type="molecule type" value="Genomic_DNA"/>
</dbReference>
<dbReference type="AlphaFoldDB" id="A0A0N4YUW1"/>
<feature type="chain" id="PRO_5043126147" evidence="1">
    <location>
        <begin position="18"/>
        <end position="145"/>
    </location>
</feature>
<evidence type="ECO:0000313" key="3">
    <source>
        <dbReference type="Proteomes" id="UP000271162"/>
    </source>
</evidence>
<proteinExistence type="predicted"/>